<proteinExistence type="inferred from homology"/>
<dbReference type="GO" id="GO:0005524">
    <property type="term" value="F:ATP binding"/>
    <property type="evidence" value="ECO:0007669"/>
    <property type="project" value="UniProtKB-UniRule"/>
</dbReference>
<comment type="caution">
    <text evidence="9">The sequence shown here is derived from an EMBL/GenBank/DDBJ whole genome shotgun (WGS) entry which is preliminary data.</text>
</comment>
<evidence type="ECO:0000313" key="10">
    <source>
        <dbReference type="Proteomes" id="UP000789595"/>
    </source>
</evidence>
<feature type="domain" description="Protein kinase" evidence="8">
    <location>
        <begin position="19"/>
        <end position="309"/>
    </location>
</feature>
<dbReference type="Proteomes" id="UP000789595">
    <property type="component" value="Unassembled WGS sequence"/>
</dbReference>
<dbReference type="InterPro" id="IPR000719">
    <property type="entry name" value="Prot_kinase_dom"/>
</dbReference>
<dbReference type="PROSITE" id="PS00107">
    <property type="entry name" value="PROTEIN_KINASE_ATP"/>
    <property type="match status" value="1"/>
</dbReference>
<comment type="similarity">
    <text evidence="7">Belongs to the protein kinase superfamily.</text>
</comment>
<dbReference type="SUPFAM" id="SSF56112">
    <property type="entry name" value="Protein kinase-like (PK-like)"/>
    <property type="match status" value="1"/>
</dbReference>
<evidence type="ECO:0000259" key="8">
    <source>
        <dbReference type="PROSITE" id="PS50011"/>
    </source>
</evidence>
<evidence type="ECO:0000256" key="2">
    <source>
        <dbReference type="ARBA" id="ARBA00022679"/>
    </source>
</evidence>
<dbReference type="PROSITE" id="PS00108">
    <property type="entry name" value="PROTEIN_KINASE_ST"/>
    <property type="match status" value="1"/>
</dbReference>
<dbReference type="Gene3D" id="3.30.200.20">
    <property type="entry name" value="Phosphorylase Kinase, domain 1"/>
    <property type="match status" value="1"/>
</dbReference>
<organism evidence="9 10">
    <name type="scientific">Pelagomonas calceolata</name>
    <dbReference type="NCBI Taxonomy" id="35677"/>
    <lineage>
        <taxon>Eukaryota</taxon>
        <taxon>Sar</taxon>
        <taxon>Stramenopiles</taxon>
        <taxon>Ochrophyta</taxon>
        <taxon>Pelagophyceae</taxon>
        <taxon>Pelagomonadales</taxon>
        <taxon>Pelagomonadaceae</taxon>
        <taxon>Pelagomonas</taxon>
    </lineage>
</organism>
<gene>
    <name evidence="9" type="ORF">PECAL_2P19250</name>
</gene>
<keyword evidence="4" id="KW-0418">Kinase</keyword>
<evidence type="ECO:0000256" key="5">
    <source>
        <dbReference type="ARBA" id="ARBA00022840"/>
    </source>
</evidence>
<keyword evidence="5 6" id="KW-0067">ATP-binding</keyword>
<dbReference type="Gene3D" id="1.10.510.10">
    <property type="entry name" value="Transferase(Phosphotransferase) domain 1"/>
    <property type="match status" value="1"/>
</dbReference>
<keyword evidence="3 6" id="KW-0547">Nucleotide-binding</keyword>
<evidence type="ECO:0000256" key="1">
    <source>
        <dbReference type="ARBA" id="ARBA00022527"/>
    </source>
</evidence>
<dbReference type="Pfam" id="PF00069">
    <property type="entry name" value="Pkinase"/>
    <property type="match status" value="1"/>
</dbReference>
<dbReference type="AlphaFoldDB" id="A0A8J2WHP4"/>
<evidence type="ECO:0000313" key="9">
    <source>
        <dbReference type="EMBL" id="CAH0368835.1"/>
    </source>
</evidence>
<dbReference type="SMART" id="SM00220">
    <property type="entry name" value="S_TKc"/>
    <property type="match status" value="1"/>
</dbReference>
<dbReference type="FunFam" id="1.10.510.10:FF:000624">
    <property type="entry name" value="Mitogen-activated protein kinase"/>
    <property type="match status" value="1"/>
</dbReference>
<evidence type="ECO:0000256" key="4">
    <source>
        <dbReference type="ARBA" id="ARBA00022777"/>
    </source>
</evidence>
<keyword evidence="2" id="KW-0808">Transferase</keyword>
<dbReference type="GO" id="GO:0004674">
    <property type="term" value="F:protein serine/threonine kinase activity"/>
    <property type="evidence" value="ECO:0007669"/>
    <property type="project" value="UniProtKB-KW"/>
</dbReference>
<sequence length="381" mass="43195">MHKRTDTDEIVGKHVLRRLELCHRIGNGAHGMVWKAIEKRTRRAVAVKKCFNVLSRVRDAQQMYREIMYLHRLTGHDNIINMQHVILAGNGQDMYITFEYMQTDMYAVIRAAILTPIHTKYIVYQLLKALKFIHSAGVVHRDIKPSNLLLNDDCHLKVCDFSLARTLDLDQLATEAPLTGYVGTRWYRAIELLLGSTHYTVAIDVWAVGCVYAEMLLGRPVFPGASTTGQIVKILELIGRPSIQEIESVNSAYASTLLDMLPIVRPVSFVEMFPNVSAEALNFLSQCLCYNPKRGNRCSVIDGLRHPLVAEFHDADDEPSSTKICLGLNDKQLFRAIEYQRAICDAVSKRKLTARKLERALMANPARTILMENEETLPEPF</sequence>
<dbReference type="OrthoDB" id="192887at2759"/>
<dbReference type="InterPro" id="IPR050117">
    <property type="entry name" value="MAPK"/>
</dbReference>
<dbReference type="PROSITE" id="PS50011">
    <property type="entry name" value="PROTEIN_KINASE_DOM"/>
    <property type="match status" value="1"/>
</dbReference>
<keyword evidence="10" id="KW-1185">Reference proteome</keyword>
<keyword evidence="1 7" id="KW-0723">Serine/threonine-protein kinase</keyword>
<reference evidence="9" key="1">
    <citation type="submission" date="2021-11" db="EMBL/GenBank/DDBJ databases">
        <authorList>
            <consortium name="Genoscope - CEA"/>
            <person name="William W."/>
        </authorList>
    </citation>
    <scope>NUCLEOTIDE SEQUENCE</scope>
</reference>
<name>A0A8J2WHP4_9STRA</name>
<dbReference type="InterPro" id="IPR008271">
    <property type="entry name" value="Ser/Thr_kinase_AS"/>
</dbReference>
<evidence type="ECO:0000256" key="7">
    <source>
        <dbReference type="RuleBase" id="RU000304"/>
    </source>
</evidence>
<accession>A0A8J2WHP4</accession>
<dbReference type="PANTHER" id="PTHR24055">
    <property type="entry name" value="MITOGEN-ACTIVATED PROTEIN KINASE"/>
    <property type="match status" value="1"/>
</dbReference>
<evidence type="ECO:0000256" key="6">
    <source>
        <dbReference type="PROSITE-ProRule" id="PRU10141"/>
    </source>
</evidence>
<feature type="binding site" evidence="6">
    <location>
        <position position="49"/>
    </location>
    <ligand>
        <name>ATP</name>
        <dbReference type="ChEBI" id="CHEBI:30616"/>
    </ligand>
</feature>
<dbReference type="InterPro" id="IPR017441">
    <property type="entry name" value="Protein_kinase_ATP_BS"/>
</dbReference>
<evidence type="ECO:0000256" key="3">
    <source>
        <dbReference type="ARBA" id="ARBA00022741"/>
    </source>
</evidence>
<dbReference type="InterPro" id="IPR011009">
    <property type="entry name" value="Kinase-like_dom_sf"/>
</dbReference>
<protein>
    <recommendedName>
        <fullName evidence="8">Protein kinase domain-containing protein</fullName>
    </recommendedName>
</protein>
<dbReference type="EMBL" id="CAKKNE010000002">
    <property type="protein sequence ID" value="CAH0368835.1"/>
    <property type="molecule type" value="Genomic_DNA"/>
</dbReference>